<reference evidence="1 2" key="1">
    <citation type="journal article" date="2019" name="Int. J. Syst. Evol. Microbiol.">
        <title>The Global Catalogue of Microorganisms (GCM) 10K type strain sequencing project: providing services to taxonomists for standard genome sequencing and annotation.</title>
        <authorList>
            <consortium name="The Broad Institute Genomics Platform"/>
            <consortium name="The Broad Institute Genome Sequencing Center for Infectious Disease"/>
            <person name="Wu L."/>
            <person name="Ma J."/>
        </authorList>
    </citation>
    <scope>NUCLEOTIDE SEQUENCE [LARGE SCALE GENOMIC DNA]</scope>
    <source>
        <strain evidence="1 2">JCM 14942</strain>
    </source>
</reference>
<dbReference type="RefSeq" id="WP_181410751.1">
    <property type="nucleotide sequence ID" value="NZ_BAAAOR010000038.1"/>
</dbReference>
<evidence type="ECO:0000313" key="1">
    <source>
        <dbReference type="EMBL" id="GAA1540810.1"/>
    </source>
</evidence>
<keyword evidence="2" id="KW-1185">Reference proteome</keyword>
<dbReference type="EMBL" id="BAAAOR010000038">
    <property type="protein sequence ID" value="GAA1540810.1"/>
    <property type="molecule type" value="Genomic_DNA"/>
</dbReference>
<dbReference type="InterPro" id="IPR053716">
    <property type="entry name" value="Flag_assembly_chemotaxis_eff"/>
</dbReference>
<accession>A0ABN2BHM3</accession>
<organism evidence="1 2">
    <name type="scientific">Nocardioides humi</name>
    <dbReference type="NCBI Taxonomy" id="449461"/>
    <lineage>
        <taxon>Bacteria</taxon>
        <taxon>Bacillati</taxon>
        <taxon>Actinomycetota</taxon>
        <taxon>Actinomycetes</taxon>
        <taxon>Propionibacteriales</taxon>
        <taxon>Nocardioidaceae</taxon>
        <taxon>Nocardioides</taxon>
    </lineage>
</organism>
<evidence type="ECO:0000313" key="2">
    <source>
        <dbReference type="Proteomes" id="UP001500842"/>
    </source>
</evidence>
<proteinExistence type="predicted"/>
<evidence type="ECO:0008006" key="3">
    <source>
        <dbReference type="Google" id="ProtNLM"/>
    </source>
</evidence>
<protein>
    <recommendedName>
        <fullName evidence="3">Flagellar FliJ protein</fullName>
    </recommendedName>
</protein>
<name>A0ABN2BHM3_9ACTN</name>
<comment type="caution">
    <text evidence="1">The sequence shown here is derived from an EMBL/GenBank/DDBJ whole genome shotgun (WGS) entry which is preliminary data.</text>
</comment>
<sequence length="145" mass="15708">MSRVHREDRGLAAVARVREVRETDSRIGLQQVLAEEAALHARLAGLESAIAGSALPDVATPAALLAARTGLAHTGILVGETRARAATAEIVTTDARARWGTDRARLAAVEHLLARRAARRRTEDERRAARDADDLAAQRWLRGRP</sequence>
<dbReference type="Gene3D" id="1.10.287.1700">
    <property type="match status" value="1"/>
</dbReference>
<dbReference type="Proteomes" id="UP001500842">
    <property type="component" value="Unassembled WGS sequence"/>
</dbReference>
<gene>
    <name evidence="1" type="ORF">GCM10009788_49480</name>
</gene>